<dbReference type="HAMAP" id="MF_00446">
    <property type="entry name" value="PanD"/>
    <property type="match status" value="1"/>
</dbReference>
<dbReference type="Pfam" id="PF02261">
    <property type="entry name" value="Asp_decarbox"/>
    <property type="match status" value="1"/>
</dbReference>
<dbReference type="RefSeq" id="WP_216469877.1">
    <property type="nucleotide sequence ID" value="NZ_JAHLQI010000002.1"/>
</dbReference>
<keyword evidence="3" id="KW-1185">Reference proteome</keyword>
<gene>
    <name evidence="1" type="primary">panD</name>
    <name evidence="2" type="ORF">KQI75_06340</name>
</gene>
<comment type="function">
    <text evidence="1">Catalyzes the pyruvoyl-dependent decarboxylation of aspartate to produce beta-alanine.</text>
</comment>
<evidence type="ECO:0000256" key="1">
    <source>
        <dbReference type="HAMAP-Rule" id="MF_00446"/>
    </source>
</evidence>
<comment type="caution">
    <text evidence="2">The sequence shown here is derived from an EMBL/GenBank/DDBJ whole genome shotgun (WGS) entry which is preliminary data.</text>
</comment>
<feature type="modified residue" description="Pyruvic acid (Ser)" evidence="1">
    <location>
        <position position="25"/>
    </location>
</feature>
<dbReference type="EMBL" id="JAHLQI010000002">
    <property type="protein sequence ID" value="MBU5490242.1"/>
    <property type="molecule type" value="Genomic_DNA"/>
</dbReference>
<dbReference type="GO" id="GO:0004068">
    <property type="term" value="F:aspartate 1-decarboxylase activity"/>
    <property type="evidence" value="ECO:0007669"/>
    <property type="project" value="UniProtKB-EC"/>
</dbReference>
<keyword evidence="1" id="KW-0068">Autocatalytic cleavage</keyword>
<proteinExistence type="inferred from homology"/>
<comment type="similarity">
    <text evidence="1">Belongs to the PanD family.</text>
</comment>
<feature type="active site" description="Schiff-base intermediate with substrate; via pyruvic acid" evidence="1">
    <location>
        <position position="25"/>
    </location>
</feature>
<dbReference type="NCBIfam" id="TIGR00223">
    <property type="entry name" value="panD"/>
    <property type="match status" value="1"/>
</dbReference>
<feature type="binding site" evidence="1">
    <location>
        <begin position="73"/>
        <end position="75"/>
    </location>
    <ligand>
        <name>substrate</name>
    </ligand>
</feature>
<feature type="chain" id="PRO_5044907330" description="Aspartate 1-decarboxylase alpha chain" evidence="1">
    <location>
        <begin position="25"/>
        <end position="132"/>
    </location>
</feature>
<keyword evidence="1" id="KW-0670">Pyruvate</keyword>
<keyword evidence="1" id="KW-0963">Cytoplasm</keyword>
<feature type="chain" id="PRO_5044907331" description="Aspartate 1-decarboxylase beta chain" evidence="1">
    <location>
        <begin position="1"/>
        <end position="24"/>
    </location>
</feature>
<evidence type="ECO:0000313" key="2">
    <source>
        <dbReference type="EMBL" id="MBU5490242.1"/>
    </source>
</evidence>
<evidence type="ECO:0000313" key="3">
    <source>
        <dbReference type="Proteomes" id="UP000783588"/>
    </source>
</evidence>
<dbReference type="PIRSF" id="PIRSF006246">
    <property type="entry name" value="Asp_decarbox"/>
    <property type="match status" value="1"/>
</dbReference>
<dbReference type="Proteomes" id="UP000783588">
    <property type="component" value="Unassembled WGS sequence"/>
</dbReference>
<reference evidence="2 3" key="1">
    <citation type="submission" date="2021-06" db="EMBL/GenBank/DDBJ databases">
        <authorList>
            <person name="Sun Q."/>
            <person name="Li D."/>
        </authorList>
    </citation>
    <scope>NUCLEOTIDE SEQUENCE [LARGE SCALE GENOMIC DNA]</scope>
    <source>
        <strain evidence="2 3">MSJd-7</strain>
    </source>
</reference>
<organism evidence="2 3">
    <name type="scientific">Butyricicoccus intestinisimiae</name>
    <dbReference type="NCBI Taxonomy" id="2841509"/>
    <lineage>
        <taxon>Bacteria</taxon>
        <taxon>Bacillati</taxon>
        <taxon>Bacillota</taxon>
        <taxon>Clostridia</taxon>
        <taxon>Eubacteriales</taxon>
        <taxon>Butyricicoccaceae</taxon>
        <taxon>Butyricicoccus</taxon>
    </lineage>
</organism>
<name>A0ABS6ERQ2_9FIRM</name>
<comment type="catalytic activity">
    <reaction evidence="1">
        <text>L-aspartate + H(+) = beta-alanine + CO2</text>
        <dbReference type="Rhea" id="RHEA:19497"/>
        <dbReference type="ChEBI" id="CHEBI:15378"/>
        <dbReference type="ChEBI" id="CHEBI:16526"/>
        <dbReference type="ChEBI" id="CHEBI:29991"/>
        <dbReference type="ChEBI" id="CHEBI:57966"/>
        <dbReference type="EC" id="4.1.1.11"/>
    </reaction>
</comment>
<accession>A0ABS6ERQ2</accession>
<dbReference type="PANTHER" id="PTHR21012">
    <property type="entry name" value="ASPARTATE 1-DECARBOXYLASE"/>
    <property type="match status" value="1"/>
</dbReference>
<comment type="PTM">
    <text evidence="1">Is synthesized initially as an inactive proenzyme, which is activated by self-cleavage at a specific serine bond to produce a beta-subunit with a hydroxyl group at its C-terminus and an alpha-subunit with a pyruvoyl group at its N-terminus.</text>
</comment>
<keyword evidence="1" id="KW-0865">Zymogen</keyword>
<keyword evidence="1 2" id="KW-0456">Lyase</keyword>
<dbReference type="InterPro" id="IPR003190">
    <property type="entry name" value="Asp_decarbox"/>
</dbReference>
<keyword evidence="1" id="KW-0704">Schiff base</keyword>
<feature type="active site" description="Proton donor" evidence="1">
    <location>
        <position position="58"/>
    </location>
</feature>
<comment type="subunit">
    <text evidence="1">Heterooctamer of four alpha and four beta subunits.</text>
</comment>
<feature type="binding site" evidence="1">
    <location>
        <position position="57"/>
    </location>
    <ligand>
        <name>substrate</name>
    </ligand>
</feature>
<dbReference type="EC" id="4.1.1.11" evidence="1"/>
<comment type="cofactor">
    <cofactor evidence="1">
        <name>pyruvate</name>
        <dbReference type="ChEBI" id="CHEBI:15361"/>
    </cofactor>
    <text evidence="1">Binds 1 pyruvoyl group covalently per subunit.</text>
</comment>
<dbReference type="PANTHER" id="PTHR21012:SF0">
    <property type="entry name" value="ASPARTATE 1-DECARBOXYLASE"/>
    <property type="match status" value="1"/>
</dbReference>
<keyword evidence="1" id="KW-0566">Pantothenate biosynthesis</keyword>
<comment type="pathway">
    <text evidence="1">Cofactor biosynthesis; (R)-pantothenate biosynthesis; beta-alanine from L-aspartate: step 1/1.</text>
</comment>
<comment type="subcellular location">
    <subcellularLocation>
        <location evidence="1">Cytoplasm</location>
    </subcellularLocation>
</comment>
<keyword evidence="1" id="KW-0210">Decarboxylase</keyword>
<sequence length="132" mass="14484">MTIQMLKGKIHRAVVTQAELNYVGSITVDSELLNTAGIYEYEKVQIVDVNNGNRFETYTIAGEPGSGVICLNGAAARCASEGDHVIIMAYADVTPEEAQTHKPKVVFVDDDNHIARVTHYEKAGALYDDERL</sequence>
<dbReference type="CDD" id="cd06919">
    <property type="entry name" value="Asp_decarbox"/>
    <property type="match status" value="1"/>
</dbReference>
<protein>
    <recommendedName>
        <fullName evidence="1">Aspartate 1-decarboxylase</fullName>
        <ecNumber evidence="1">4.1.1.11</ecNumber>
    </recommendedName>
    <alternativeName>
        <fullName evidence="1">Aspartate alpha-decarboxylase</fullName>
    </alternativeName>
    <component>
        <recommendedName>
            <fullName evidence="1">Aspartate 1-decarboxylase beta chain</fullName>
        </recommendedName>
    </component>
    <component>
        <recommendedName>
            <fullName evidence="1">Aspartate 1-decarboxylase alpha chain</fullName>
        </recommendedName>
    </component>
</protein>